<dbReference type="InterPro" id="IPR023828">
    <property type="entry name" value="Peptidase_S8_Ser-AS"/>
</dbReference>
<dbReference type="PROSITE" id="PS00136">
    <property type="entry name" value="SUBTILASE_ASP"/>
    <property type="match status" value="1"/>
</dbReference>
<dbReference type="RefSeq" id="WP_354700744.1">
    <property type="nucleotide sequence ID" value="NZ_CP114014.1"/>
</dbReference>
<dbReference type="GO" id="GO:0004252">
    <property type="term" value="F:serine-type endopeptidase activity"/>
    <property type="evidence" value="ECO:0007669"/>
    <property type="project" value="UniProtKB-UniRule"/>
</dbReference>
<reference evidence="9" key="1">
    <citation type="submission" date="2022-12" db="EMBL/GenBank/DDBJ databases">
        <title>Paraconexibacter alkalitolerans sp. nov. and Baekduia alba sp. nov., isolated from soil and emended description of the genera Paraconexibacter (Chun et al., 2020) and Baekduia (An et al., 2020).</title>
        <authorList>
            <person name="Vieira S."/>
            <person name="Huber K.J."/>
            <person name="Geppert A."/>
            <person name="Wolf J."/>
            <person name="Neumann-Schaal M."/>
            <person name="Muesken M."/>
            <person name="Overmann J."/>
        </authorList>
    </citation>
    <scope>NUCLEOTIDE SEQUENCE</scope>
    <source>
        <strain evidence="9">AEG42_29</strain>
    </source>
</reference>
<comment type="similarity">
    <text evidence="1 5 6">Belongs to the peptidase S8 family.</text>
</comment>
<dbReference type="EMBL" id="CP114014">
    <property type="protein sequence ID" value="XAY04201.1"/>
    <property type="molecule type" value="Genomic_DNA"/>
</dbReference>
<accession>A0AAU7ARD5</accession>
<dbReference type="GO" id="GO:0006508">
    <property type="term" value="P:proteolysis"/>
    <property type="evidence" value="ECO:0007669"/>
    <property type="project" value="UniProtKB-KW"/>
</dbReference>
<name>A0AAU7ARD5_9ACTN</name>
<dbReference type="PROSITE" id="PS00138">
    <property type="entry name" value="SUBTILASE_SER"/>
    <property type="match status" value="1"/>
</dbReference>
<evidence type="ECO:0000256" key="6">
    <source>
        <dbReference type="RuleBase" id="RU003355"/>
    </source>
</evidence>
<dbReference type="InterPro" id="IPR015500">
    <property type="entry name" value="Peptidase_S8_subtilisin-rel"/>
</dbReference>
<keyword evidence="2 5" id="KW-0645">Protease</keyword>
<organism evidence="9">
    <name type="scientific">Paraconexibacter sp. AEG42_29</name>
    <dbReference type="NCBI Taxonomy" id="2997339"/>
    <lineage>
        <taxon>Bacteria</taxon>
        <taxon>Bacillati</taxon>
        <taxon>Actinomycetota</taxon>
        <taxon>Thermoleophilia</taxon>
        <taxon>Solirubrobacterales</taxon>
        <taxon>Paraconexibacteraceae</taxon>
        <taxon>Paraconexibacter</taxon>
    </lineage>
</organism>
<dbReference type="AlphaFoldDB" id="A0AAU7ARD5"/>
<dbReference type="KEGG" id="parq:DSM112329_01031"/>
<evidence type="ECO:0000256" key="3">
    <source>
        <dbReference type="ARBA" id="ARBA00022801"/>
    </source>
</evidence>
<dbReference type="PROSITE" id="PS00137">
    <property type="entry name" value="SUBTILASE_HIS"/>
    <property type="match status" value="1"/>
</dbReference>
<sequence length="486" mass="50020">MLRPIRAPLPHRRRFRLRTATATAAGVAGLLLTGLAAAPALSAAAAATTPDPATRVVVRFKHGTTPAARTAALAAAGVRSTFPGAGGALVGRLRPDTDATTAAAALARRRAVAWATPAFGARVAQADQAPLVFDDPGTTGPDGTTGGWLRRQWDLTGAYGIRTPEAWELARKAGGEGGRGVTVAVLDTGVAYADRGPYRRSPDLPAVRMVRGRDFVDGDDFSNDEDGHGTFIAGEIAAAANNGYGMVGVAYAAKILAVRVLDQFGQGSSFRVAQGIRYAVDRGAKVINVSIQLTDQNHRPATLTAAPDIRGALRYARQRGVSVVAAAGNDGVDTVPGRSYAWLSIQVGGTTERGCVADYSNTGPGLDLVAPGGGSDSRVQPDDPRCRPNALPGRAIRQVTFRAADPTRFLVPDGYAGTSMAAPHVTGTIALMLAARTLGENPTPEAIAGRLKATARDLGYRGPDRSYGAGLLDAAAALGAAPLPAG</sequence>
<keyword evidence="3 5" id="KW-0378">Hydrolase</keyword>
<feature type="active site" description="Charge relay system" evidence="5">
    <location>
        <position position="187"/>
    </location>
</feature>
<gene>
    <name evidence="9" type="ORF">DSM112329_01031</name>
</gene>
<dbReference type="InterPro" id="IPR050131">
    <property type="entry name" value="Peptidase_S8_subtilisin-like"/>
</dbReference>
<dbReference type="PROSITE" id="PS51892">
    <property type="entry name" value="SUBTILASE"/>
    <property type="match status" value="1"/>
</dbReference>
<dbReference type="InterPro" id="IPR036852">
    <property type="entry name" value="Peptidase_S8/S53_dom_sf"/>
</dbReference>
<feature type="domain" description="Peptidase S8/S53" evidence="8">
    <location>
        <begin position="178"/>
        <end position="470"/>
    </location>
</feature>
<dbReference type="SUPFAM" id="SSF52743">
    <property type="entry name" value="Subtilisin-like"/>
    <property type="match status" value="1"/>
</dbReference>
<evidence type="ECO:0000259" key="8">
    <source>
        <dbReference type="Pfam" id="PF00082"/>
    </source>
</evidence>
<keyword evidence="7" id="KW-0732">Signal</keyword>
<evidence type="ECO:0000256" key="2">
    <source>
        <dbReference type="ARBA" id="ARBA00022670"/>
    </source>
</evidence>
<dbReference type="PANTHER" id="PTHR43806">
    <property type="entry name" value="PEPTIDASE S8"/>
    <property type="match status" value="1"/>
</dbReference>
<proteinExistence type="inferred from homology"/>
<dbReference type="PROSITE" id="PS51318">
    <property type="entry name" value="TAT"/>
    <property type="match status" value="1"/>
</dbReference>
<dbReference type="Gene3D" id="3.40.50.200">
    <property type="entry name" value="Peptidase S8/S53 domain"/>
    <property type="match status" value="1"/>
</dbReference>
<dbReference type="InterPro" id="IPR000209">
    <property type="entry name" value="Peptidase_S8/S53_dom"/>
</dbReference>
<dbReference type="InterPro" id="IPR006311">
    <property type="entry name" value="TAT_signal"/>
</dbReference>
<dbReference type="Pfam" id="PF00082">
    <property type="entry name" value="Peptidase_S8"/>
    <property type="match status" value="1"/>
</dbReference>
<keyword evidence="4 5" id="KW-0720">Serine protease</keyword>
<feature type="signal peptide" evidence="7">
    <location>
        <begin position="1"/>
        <end position="45"/>
    </location>
</feature>
<evidence type="ECO:0000256" key="5">
    <source>
        <dbReference type="PROSITE-ProRule" id="PRU01240"/>
    </source>
</evidence>
<evidence type="ECO:0000256" key="7">
    <source>
        <dbReference type="SAM" id="SignalP"/>
    </source>
</evidence>
<dbReference type="InterPro" id="IPR022398">
    <property type="entry name" value="Peptidase_S8_His-AS"/>
</dbReference>
<protein>
    <submittedName>
        <fullName evidence="9">Protease</fullName>
    </submittedName>
</protein>
<evidence type="ECO:0000313" key="9">
    <source>
        <dbReference type="EMBL" id="XAY04201.1"/>
    </source>
</evidence>
<feature type="active site" description="Charge relay system" evidence="5">
    <location>
        <position position="419"/>
    </location>
</feature>
<evidence type="ECO:0000256" key="1">
    <source>
        <dbReference type="ARBA" id="ARBA00011073"/>
    </source>
</evidence>
<feature type="active site" description="Charge relay system" evidence="5">
    <location>
        <position position="228"/>
    </location>
</feature>
<dbReference type="InterPro" id="IPR023827">
    <property type="entry name" value="Peptidase_S8_Asp-AS"/>
</dbReference>
<evidence type="ECO:0000256" key="4">
    <source>
        <dbReference type="ARBA" id="ARBA00022825"/>
    </source>
</evidence>
<dbReference type="PRINTS" id="PR00723">
    <property type="entry name" value="SUBTILISIN"/>
</dbReference>
<feature type="chain" id="PRO_5043828921" evidence="7">
    <location>
        <begin position="46"/>
        <end position="486"/>
    </location>
</feature>
<dbReference type="PANTHER" id="PTHR43806:SF11">
    <property type="entry name" value="CEREVISIN-RELATED"/>
    <property type="match status" value="1"/>
</dbReference>